<dbReference type="PANTHER" id="PTHR21581">
    <property type="entry name" value="D-ALANYL-D-ALANINE CARBOXYPEPTIDASE"/>
    <property type="match status" value="1"/>
</dbReference>
<evidence type="ECO:0000256" key="2">
    <source>
        <dbReference type="SAM" id="MobiDB-lite"/>
    </source>
</evidence>
<proteinExistence type="predicted"/>
<dbReference type="SMART" id="SM00028">
    <property type="entry name" value="TPR"/>
    <property type="match status" value="1"/>
</dbReference>
<reference evidence="3 4" key="1">
    <citation type="journal article" date="2020" name="ISME J.">
        <title>Uncovering the hidden diversity of litter-decomposition mechanisms in mushroom-forming fungi.</title>
        <authorList>
            <person name="Floudas D."/>
            <person name="Bentzer J."/>
            <person name="Ahren D."/>
            <person name="Johansson T."/>
            <person name="Persson P."/>
            <person name="Tunlid A."/>
        </authorList>
    </citation>
    <scope>NUCLEOTIDE SEQUENCE [LARGE SCALE GENOMIC DNA]</scope>
    <source>
        <strain evidence="3 4">CBS 175.51</strain>
    </source>
</reference>
<evidence type="ECO:0000313" key="3">
    <source>
        <dbReference type="EMBL" id="KAF5336097.1"/>
    </source>
</evidence>
<evidence type="ECO:0000256" key="1">
    <source>
        <dbReference type="PROSITE-ProRule" id="PRU00339"/>
    </source>
</evidence>
<name>A0A8H5C8S6_9AGAR</name>
<accession>A0A8H5C8S6</accession>
<dbReference type="AlphaFoldDB" id="A0A8H5C8S6"/>
<feature type="region of interest" description="Disordered" evidence="2">
    <location>
        <begin position="246"/>
        <end position="322"/>
    </location>
</feature>
<dbReference type="EMBL" id="JAACJK010000059">
    <property type="protein sequence ID" value="KAF5336097.1"/>
    <property type="molecule type" value="Genomic_DNA"/>
</dbReference>
<dbReference type="Gene3D" id="1.25.40.10">
    <property type="entry name" value="Tetratricopeptide repeat domain"/>
    <property type="match status" value="1"/>
</dbReference>
<organism evidence="3 4">
    <name type="scientific">Ephemerocybe angulata</name>
    <dbReference type="NCBI Taxonomy" id="980116"/>
    <lineage>
        <taxon>Eukaryota</taxon>
        <taxon>Fungi</taxon>
        <taxon>Dikarya</taxon>
        <taxon>Basidiomycota</taxon>
        <taxon>Agaricomycotina</taxon>
        <taxon>Agaricomycetes</taxon>
        <taxon>Agaricomycetidae</taxon>
        <taxon>Agaricales</taxon>
        <taxon>Agaricineae</taxon>
        <taxon>Psathyrellaceae</taxon>
        <taxon>Ephemerocybe</taxon>
    </lineage>
</organism>
<protein>
    <recommendedName>
        <fullName evidence="5">Tetratricopeptide repeat protein 15</fullName>
    </recommendedName>
</protein>
<dbReference type="Pfam" id="PF13432">
    <property type="entry name" value="TPR_16"/>
    <property type="match status" value="1"/>
</dbReference>
<dbReference type="OrthoDB" id="428342at2759"/>
<dbReference type="PROSITE" id="PS50005">
    <property type="entry name" value="TPR"/>
    <property type="match status" value="1"/>
</dbReference>
<dbReference type="SUPFAM" id="SSF48452">
    <property type="entry name" value="TPR-like"/>
    <property type="match status" value="1"/>
</dbReference>
<feature type="compositionally biased region" description="Low complexity" evidence="2">
    <location>
        <begin position="70"/>
        <end position="92"/>
    </location>
</feature>
<feature type="compositionally biased region" description="Acidic residues" evidence="2">
    <location>
        <begin position="313"/>
        <end position="322"/>
    </location>
</feature>
<dbReference type="Proteomes" id="UP000541558">
    <property type="component" value="Unassembled WGS sequence"/>
</dbReference>
<feature type="compositionally biased region" description="Basic and acidic residues" evidence="2">
    <location>
        <begin position="129"/>
        <end position="145"/>
    </location>
</feature>
<evidence type="ECO:0000313" key="4">
    <source>
        <dbReference type="Proteomes" id="UP000541558"/>
    </source>
</evidence>
<comment type="caution">
    <text evidence="3">The sequence shown here is derived from an EMBL/GenBank/DDBJ whole genome shotgun (WGS) entry which is preliminary data.</text>
</comment>
<feature type="repeat" description="TPR" evidence="1">
    <location>
        <begin position="611"/>
        <end position="644"/>
    </location>
</feature>
<feature type="compositionally biased region" description="Acidic residues" evidence="2">
    <location>
        <begin position="246"/>
        <end position="255"/>
    </location>
</feature>
<feature type="compositionally biased region" description="Basic residues" evidence="2">
    <location>
        <begin position="1"/>
        <end position="11"/>
    </location>
</feature>
<feature type="compositionally biased region" description="Low complexity" evidence="2">
    <location>
        <begin position="271"/>
        <end position="282"/>
    </location>
</feature>
<feature type="compositionally biased region" description="Low complexity" evidence="2">
    <location>
        <begin position="29"/>
        <end position="57"/>
    </location>
</feature>
<dbReference type="InterPro" id="IPR011990">
    <property type="entry name" value="TPR-like_helical_dom_sf"/>
</dbReference>
<feature type="region of interest" description="Disordered" evidence="2">
    <location>
        <begin position="1"/>
        <end position="104"/>
    </location>
</feature>
<gene>
    <name evidence="3" type="ORF">D9611_006423</name>
</gene>
<feature type="region of interest" description="Disordered" evidence="2">
    <location>
        <begin position="119"/>
        <end position="228"/>
    </location>
</feature>
<dbReference type="PANTHER" id="PTHR21581:SF6">
    <property type="entry name" value="TRAFFICKING PROTEIN PARTICLE COMPLEX SUBUNIT 12"/>
    <property type="match status" value="1"/>
</dbReference>
<feature type="compositionally biased region" description="Polar residues" evidence="2">
    <location>
        <begin position="193"/>
        <end position="205"/>
    </location>
</feature>
<keyword evidence="1" id="KW-0802">TPR repeat</keyword>
<dbReference type="InterPro" id="IPR019734">
    <property type="entry name" value="TPR_rpt"/>
</dbReference>
<dbReference type="GO" id="GO:0030008">
    <property type="term" value="C:TRAPP complex"/>
    <property type="evidence" value="ECO:0007669"/>
    <property type="project" value="TreeGrafter"/>
</dbReference>
<keyword evidence="4" id="KW-1185">Reference proteome</keyword>
<evidence type="ECO:0008006" key="5">
    <source>
        <dbReference type="Google" id="ProtNLM"/>
    </source>
</evidence>
<sequence length="695" mass="75496">MPNLLKKKRRSSTSAAETHVEEKETQQHSAAVDLASPPSPSSSRTAYSRSSISFSTPSTPPKNRTRRQASDASTSTTSSTSTKVSSVSAGSSPLGLKVAKLGSPMKSIVKRQIQRLDSALHQVTSRSSRQGDRGDAESLPEEPKPRKSSLFPSFASPKRPRTVSTVGGPSDDKPRPPRNRTVSLPFLPRRRTSSSGSSKMASPQLDSAVRSLPPLEEENGARSATDSVFGSSLPVPAVHVEEDVPDPFLVDDEGDALSSEDGSVPAPASPAPAQEVSLSLTPSPSPLPSAQHSPRPLLSPNVNKDVPPPPVSDSEDDDDEAPELYLPGLIIPTMFLPIPNTDPLTVLLNKYIYPPEIRPVRDVSGEWQNSDFHTLVMTNSWRALARMARDRIVTSDPADLNLILGLWHLRLSCLARLRLFNQTAAECTNLFSVLTKVEPPEAREYLFERILPFELEVMQTRLKYWAGDHMGYLDALAALLRKCKVNAKGSRGKPDDSGVVMSMWKERGARVTLIIASQMVEMKEFTAAARLLEPLCRGNSSPALRSAIARIYLQGGNLHMAAQHFATVDADPVVDERQKSMNAALLASAQGEWERASGTLKGLIEKDDEDYVAVNNLAVALLNQGKLKEAIDVLEKALKASPSSVVVAEPFLFNLSTLYELRSSIGFANKRDLLVEVAKWSGDGLKTTCLKLPTN</sequence>
<dbReference type="GO" id="GO:0005794">
    <property type="term" value="C:Golgi apparatus"/>
    <property type="evidence" value="ECO:0007669"/>
    <property type="project" value="TreeGrafter"/>
</dbReference>